<dbReference type="SFLD" id="SFLDF00295">
    <property type="entry name" value="threonylcarbamoyladenosine_tRN"/>
    <property type="match status" value="1"/>
</dbReference>
<comment type="function">
    <text evidence="2">Catalyzes the methylthiolation of N6-threonylcarbamoyladenosine (t(6)A), leading to the formation of 2-methylthio-N6-threonylcarbamoyladenosine (ms(2)t(6)A) at position 37 in tRNAs that read codons beginning with adenine.</text>
</comment>
<evidence type="ECO:0000256" key="1">
    <source>
        <dbReference type="ARBA" id="ARBA00001966"/>
    </source>
</evidence>
<reference evidence="19 20" key="1">
    <citation type="submission" date="2015-09" db="EMBL/GenBank/DDBJ databases">
        <title>Draft genome sequence of a Caloramator mitchellensis, a moderate thermophile from the Great Artesian Basin of Australia.</title>
        <authorList>
            <person name="Patel B.K."/>
        </authorList>
    </citation>
    <scope>NUCLEOTIDE SEQUENCE [LARGE SCALE GENOMIC DNA]</scope>
    <source>
        <strain evidence="19 20">VF08</strain>
    </source>
</reference>
<keyword evidence="10" id="KW-0408">Iron</keyword>
<dbReference type="EC" id="2.8.4.5" evidence="3"/>
<dbReference type="InterPro" id="IPR006638">
    <property type="entry name" value="Elp3/MiaA/NifB-like_rSAM"/>
</dbReference>
<dbReference type="InterPro" id="IPR020612">
    <property type="entry name" value="Methylthiotransferase_CS"/>
</dbReference>
<evidence type="ECO:0000259" key="16">
    <source>
        <dbReference type="PROSITE" id="PS50926"/>
    </source>
</evidence>
<dbReference type="NCBIfam" id="TIGR00089">
    <property type="entry name" value="MiaB/RimO family radical SAM methylthiotransferase"/>
    <property type="match status" value="1"/>
</dbReference>
<dbReference type="GO" id="GO:0046872">
    <property type="term" value="F:metal ion binding"/>
    <property type="evidence" value="ECO:0007669"/>
    <property type="project" value="UniProtKB-KW"/>
</dbReference>
<dbReference type="Pfam" id="PF00919">
    <property type="entry name" value="UPF0004"/>
    <property type="match status" value="1"/>
</dbReference>
<comment type="cofactor">
    <cofactor evidence="1">
        <name>[4Fe-4S] cluster</name>
        <dbReference type="ChEBI" id="CHEBI:49883"/>
    </cofactor>
</comment>
<dbReference type="PROSITE" id="PS50926">
    <property type="entry name" value="TRAM"/>
    <property type="match status" value="1"/>
</dbReference>
<keyword evidence="7" id="KW-0949">S-adenosyl-L-methionine</keyword>
<evidence type="ECO:0000256" key="9">
    <source>
        <dbReference type="ARBA" id="ARBA00022723"/>
    </source>
</evidence>
<sequence>MKKVAFYTLGCRVNTYETEAIAETFIKHDYELVEFDEFADVYVVNTCTVTNIGDKKSRQMLRRAKRINPESCVVAVGCYVQVAPEEVEKLEDVDIIIGTKDKGKIIELVEEFERNKRKIKHVENVMSIRQFEELEIDEYQDKTRAFLKIQDGCDRFCSYCLIPFARGPVRSRKPENILKEVEKLASNGYKEIILSGIHVASYGKDLKDIDLVDVIEMIQKVDGIERIRIGSVDPTFFSEDKINRLKNIEKFCPHFHLSLQSGCDETLKRMNRHYTTEEYKIVVENLRKTFEDVSITTDIIVGFPGETDDEFAKTYEFLSKINLSKMHIFKYSPRRGTKAAEMKEQVKESIKENRSHKLIELDKKLEEEFINKFIGKTMDVLFEEYNDGYYWGYTKNYIRVGTSFNKDLSGQIFNVKILESRENKAIGRVEMEVK</sequence>
<keyword evidence="11" id="KW-0411">Iron-sulfur</keyword>
<feature type="domain" description="Radical SAM core" evidence="18">
    <location>
        <begin position="139"/>
        <end position="368"/>
    </location>
</feature>
<comment type="catalytic activity">
    <reaction evidence="13">
        <text>N(6)-L-threonylcarbamoyladenosine(37) in tRNA + (sulfur carrier)-SH + AH2 + 2 S-adenosyl-L-methionine = 2-methylsulfanyl-N(6)-L-threonylcarbamoyladenosine(37) in tRNA + (sulfur carrier)-H + 5'-deoxyadenosine + L-methionine + A + S-adenosyl-L-homocysteine + 2 H(+)</text>
        <dbReference type="Rhea" id="RHEA:37075"/>
        <dbReference type="Rhea" id="RHEA-COMP:10163"/>
        <dbReference type="Rhea" id="RHEA-COMP:11092"/>
        <dbReference type="Rhea" id="RHEA-COMP:14737"/>
        <dbReference type="Rhea" id="RHEA-COMP:14739"/>
        <dbReference type="ChEBI" id="CHEBI:13193"/>
        <dbReference type="ChEBI" id="CHEBI:15378"/>
        <dbReference type="ChEBI" id="CHEBI:17319"/>
        <dbReference type="ChEBI" id="CHEBI:17499"/>
        <dbReference type="ChEBI" id="CHEBI:29917"/>
        <dbReference type="ChEBI" id="CHEBI:57844"/>
        <dbReference type="ChEBI" id="CHEBI:57856"/>
        <dbReference type="ChEBI" id="CHEBI:59789"/>
        <dbReference type="ChEBI" id="CHEBI:64428"/>
        <dbReference type="ChEBI" id="CHEBI:74418"/>
        <dbReference type="ChEBI" id="CHEBI:74420"/>
        <dbReference type="EC" id="2.8.4.5"/>
    </reaction>
</comment>
<dbReference type="SFLD" id="SFLDG01061">
    <property type="entry name" value="methylthiotransferase"/>
    <property type="match status" value="1"/>
</dbReference>
<dbReference type="SFLD" id="SFLDG01082">
    <property type="entry name" value="B12-binding_domain_containing"/>
    <property type="match status" value="1"/>
</dbReference>
<dbReference type="RefSeq" id="WP_057978955.1">
    <property type="nucleotide sequence ID" value="NZ_LKHP01000008.1"/>
</dbReference>
<dbReference type="SFLD" id="SFLDS00029">
    <property type="entry name" value="Radical_SAM"/>
    <property type="match status" value="1"/>
</dbReference>
<dbReference type="PATRIC" id="fig|908809.3.peg.1644"/>
<dbReference type="Gene3D" id="3.80.30.20">
    <property type="entry name" value="tm_1862 like domain"/>
    <property type="match status" value="1"/>
</dbReference>
<keyword evidence="9" id="KW-0479">Metal-binding</keyword>
<dbReference type="GO" id="GO:0051539">
    <property type="term" value="F:4 iron, 4 sulfur cluster binding"/>
    <property type="evidence" value="ECO:0007669"/>
    <property type="project" value="UniProtKB-KW"/>
</dbReference>
<comment type="caution">
    <text evidence="19">The sequence shown here is derived from an EMBL/GenBank/DDBJ whole genome shotgun (WGS) entry which is preliminary data.</text>
</comment>
<evidence type="ECO:0000256" key="6">
    <source>
        <dbReference type="ARBA" id="ARBA00022679"/>
    </source>
</evidence>
<dbReference type="AlphaFoldDB" id="A0A0R3JT14"/>
<dbReference type="FunFam" id="3.80.30.20:FF:000001">
    <property type="entry name" value="tRNA-2-methylthio-N(6)-dimethylallyladenosine synthase 2"/>
    <property type="match status" value="1"/>
</dbReference>
<dbReference type="SUPFAM" id="SSF102114">
    <property type="entry name" value="Radical SAM enzymes"/>
    <property type="match status" value="1"/>
</dbReference>
<dbReference type="SMART" id="SM00729">
    <property type="entry name" value="Elp3"/>
    <property type="match status" value="1"/>
</dbReference>
<dbReference type="InterPro" id="IPR023404">
    <property type="entry name" value="rSAM_horseshoe"/>
</dbReference>
<dbReference type="InterPro" id="IPR002792">
    <property type="entry name" value="TRAM_dom"/>
</dbReference>
<dbReference type="GO" id="GO:0035598">
    <property type="term" value="F:tRNA (N(6)-L-threonylcarbamoyladenosine(37)-C(2))-methylthiotransferase activity"/>
    <property type="evidence" value="ECO:0007669"/>
    <property type="project" value="UniProtKB-EC"/>
</dbReference>
<dbReference type="InterPro" id="IPR007197">
    <property type="entry name" value="rSAM"/>
</dbReference>
<evidence type="ECO:0000256" key="7">
    <source>
        <dbReference type="ARBA" id="ARBA00022691"/>
    </source>
</evidence>
<dbReference type="PROSITE" id="PS51449">
    <property type="entry name" value="MTTASE_N"/>
    <property type="match status" value="1"/>
</dbReference>
<evidence type="ECO:0000256" key="10">
    <source>
        <dbReference type="ARBA" id="ARBA00023004"/>
    </source>
</evidence>
<dbReference type="NCBIfam" id="TIGR01579">
    <property type="entry name" value="MiaB-like-C"/>
    <property type="match status" value="1"/>
</dbReference>
<keyword evidence="6 19" id="KW-0808">Transferase</keyword>
<dbReference type="FunFam" id="3.40.50.12160:FF:000004">
    <property type="entry name" value="Threonylcarbamoyladenosine tRNA methylthiotransferase MtaB"/>
    <property type="match status" value="1"/>
</dbReference>
<keyword evidence="5" id="KW-0963">Cytoplasm</keyword>
<evidence type="ECO:0000313" key="19">
    <source>
        <dbReference type="EMBL" id="KRQ86657.1"/>
    </source>
</evidence>
<evidence type="ECO:0000256" key="3">
    <source>
        <dbReference type="ARBA" id="ARBA00013273"/>
    </source>
</evidence>
<name>A0A0R3JT14_CALMK</name>
<evidence type="ECO:0000256" key="4">
    <source>
        <dbReference type="ARBA" id="ARBA00022485"/>
    </source>
</evidence>
<dbReference type="PANTHER" id="PTHR11918">
    <property type="entry name" value="RADICAL SAM PROTEINS"/>
    <property type="match status" value="1"/>
</dbReference>
<dbReference type="PROSITE" id="PS51918">
    <property type="entry name" value="RADICAL_SAM"/>
    <property type="match status" value="1"/>
</dbReference>
<evidence type="ECO:0000256" key="8">
    <source>
        <dbReference type="ARBA" id="ARBA00022694"/>
    </source>
</evidence>
<dbReference type="OrthoDB" id="9805215at2"/>
<evidence type="ECO:0000256" key="2">
    <source>
        <dbReference type="ARBA" id="ARBA00002399"/>
    </source>
</evidence>
<keyword evidence="8" id="KW-0819">tRNA processing</keyword>
<keyword evidence="4" id="KW-0004">4Fe-4S</keyword>
<accession>A0A0R3JT14</accession>
<evidence type="ECO:0000256" key="14">
    <source>
        <dbReference type="ARBA" id="ARBA00061574"/>
    </source>
</evidence>
<keyword evidence="20" id="KW-1185">Reference proteome</keyword>
<dbReference type="Proteomes" id="UP000052015">
    <property type="component" value="Unassembled WGS sequence"/>
</dbReference>
<proteinExistence type="inferred from homology"/>
<evidence type="ECO:0000256" key="13">
    <source>
        <dbReference type="ARBA" id="ARBA00051661"/>
    </source>
</evidence>
<gene>
    <name evidence="19" type="primary">mtaB</name>
    <name evidence="19" type="ORF">ABG79_01640</name>
</gene>
<dbReference type="CDD" id="cd01335">
    <property type="entry name" value="Radical_SAM"/>
    <property type="match status" value="1"/>
</dbReference>
<organism evidence="19 20">
    <name type="scientific">Caloramator mitchellensis</name>
    <dbReference type="NCBI Taxonomy" id="908809"/>
    <lineage>
        <taxon>Bacteria</taxon>
        <taxon>Bacillati</taxon>
        <taxon>Bacillota</taxon>
        <taxon>Clostridia</taxon>
        <taxon>Eubacteriales</taxon>
        <taxon>Clostridiaceae</taxon>
        <taxon>Caloramator</taxon>
    </lineage>
</organism>
<protein>
    <recommendedName>
        <fullName evidence="15">Threonylcarbamoyladenosine tRNA methylthiotransferase MtaB</fullName>
        <ecNumber evidence="3">2.8.4.5</ecNumber>
    </recommendedName>
    <alternativeName>
        <fullName evidence="12">tRNA-t(6)A37 methylthiotransferase</fullName>
    </alternativeName>
</protein>
<dbReference type="Gene3D" id="3.40.50.12160">
    <property type="entry name" value="Methylthiotransferase, N-terminal domain"/>
    <property type="match status" value="1"/>
</dbReference>
<dbReference type="InterPro" id="IPR038135">
    <property type="entry name" value="Methylthiotransferase_N_sf"/>
</dbReference>
<dbReference type="InterPro" id="IPR013848">
    <property type="entry name" value="Methylthiotransferase_N"/>
</dbReference>
<evidence type="ECO:0000256" key="5">
    <source>
        <dbReference type="ARBA" id="ARBA00022490"/>
    </source>
</evidence>
<dbReference type="InterPro" id="IPR005839">
    <property type="entry name" value="Methylthiotransferase"/>
</dbReference>
<evidence type="ECO:0000313" key="20">
    <source>
        <dbReference type="Proteomes" id="UP000052015"/>
    </source>
</evidence>
<feature type="domain" description="MTTase N-terminal" evidence="17">
    <location>
        <begin position="2"/>
        <end position="114"/>
    </location>
</feature>
<evidence type="ECO:0000256" key="11">
    <source>
        <dbReference type="ARBA" id="ARBA00023014"/>
    </source>
</evidence>
<dbReference type="STRING" id="908809.ABG79_01640"/>
<evidence type="ECO:0000256" key="15">
    <source>
        <dbReference type="ARBA" id="ARBA00069898"/>
    </source>
</evidence>
<evidence type="ECO:0000259" key="18">
    <source>
        <dbReference type="PROSITE" id="PS51918"/>
    </source>
</evidence>
<comment type="similarity">
    <text evidence="14">Belongs to the methylthiotransferase family. MtaB subfamily.</text>
</comment>
<feature type="domain" description="TRAM" evidence="16">
    <location>
        <begin position="371"/>
        <end position="431"/>
    </location>
</feature>
<dbReference type="EMBL" id="LKHP01000008">
    <property type="protein sequence ID" value="KRQ86657.1"/>
    <property type="molecule type" value="Genomic_DNA"/>
</dbReference>
<dbReference type="Pfam" id="PF04055">
    <property type="entry name" value="Radical_SAM"/>
    <property type="match status" value="1"/>
</dbReference>
<dbReference type="PROSITE" id="PS01278">
    <property type="entry name" value="MTTASE_RADICAL"/>
    <property type="match status" value="1"/>
</dbReference>
<dbReference type="PANTHER" id="PTHR11918:SF45">
    <property type="entry name" value="THREONYLCARBAMOYLADENOSINE TRNA METHYLTHIOTRANSFERASE"/>
    <property type="match status" value="1"/>
</dbReference>
<evidence type="ECO:0000259" key="17">
    <source>
        <dbReference type="PROSITE" id="PS51449"/>
    </source>
</evidence>
<dbReference type="InterPro" id="IPR034557">
    <property type="entry name" value="ThrcA_tRNA_MEthiotransferase"/>
</dbReference>
<dbReference type="InterPro" id="IPR006467">
    <property type="entry name" value="MiaB-like_bact"/>
</dbReference>
<dbReference type="InterPro" id="IPR058240">
    <property type="entry name" value="rSAM_sf"/>
</dbReference>
<evidence type="ECO:0000256" key="12">
    <source>
        <dbReference type="ARBA" id="ARBA00031213"/>
    </source>
</evidence>